<dbReference type="InterPro" id="IPR004358">
    <property type="entry name" value="Sig_transdc_His_kin-like_C"/>
</dbReference>
<dbReference type="InterPro" id="IPR052162">
    <property type="entry name" value="Sensor_kinase/Photoreceptor"/>
</dbReference>
<dbReference type="Pfam" id="PF02518">
    <property type="entry name" value="HATPase_c"/>
    <property type="match status" value="1"/>
</dbReference>
<dbReference type="InterPro" id="IPR035965">
    <property type="entry name" value="PAS-like_dom_sf"/>
</dbReference>
<dbReference type="RefSeq" id="WP_343797616.1">
    <property type="nucleotide sequence ID" value="NZ_BAAAGF010000002.1"/>
</dbReference>
<evidence type="ECO:0000259" key="6">
    <source>
        <dbReference type="PROSITE" id="PS50109"/>
    </source>
</evidence>
<organism evidence="9 10">
    <name type="scientific">Gaetbulibacter jejuensis</name>
    <dbReference type="NCBI Taxonomy" id="584607"/>
    <lineage>
        <taxon>Bacteria</taxon>
        <taxon>Pseudomonadati</taxon>
        <taxon>Bacteroidota</taxon>
        <taxon>Flavobacteriia</taxon>
        <taxon>Flavobacteriales</taxon>
        <taxon>Flavobacteriaceae</taxon>
        <taxon>Gaetbulibacter</taxon>
    </lineage>
</organism>
<sequence>MENSKLLYIECLNNDKYLEELITDSYKWRFALENSNIGVWDWNAKTNEVFYSEESKQMIGYEDYEIGNTSDEWDKRVHPEDREAYYRDFNAHLRGELDIYINEHRIRCKDGSYTWILDRGKVVSKDNDGKPTRIIGTHSNITKRKEVEEALKINLDLITNQNDRLHNFTHIVSHNLRTHVGNFESILEFYDQASSESEKEDMVNHLKTISKSLTETITDLNSIISIKSKSDTKALNQRINLREVAKKVVESLVLDIKKHNVLIENLIPETIYLNTNVSYLNSVIHNLISNSIKYSSKTRQPLITLNCDVTINTIQLTVKDNGIGIDLNKHKDKIFQLYQTFHGTQREDSKGIGLYITKTQVEALGGTIEVDSTPNQGTCFKVILNT</sequence>
<gene>
    <name evidence="9" type="ORF">GCM10009431_17980</name>
</gene>
<dbReference type="PANTHER" id="PTHR43304">
    <property type="entry name" value="PHYTOCHROME-LIKE PROTEIN CPH1"/>
    <property type="match status" value="1"/>
</dbReference>
<dbReference type="SMART" id="SM00086">
    <property type="entry name" value="PAC"/>
    <property type="match status" value="1"/>
</dbReference>
<dbReference type="SMART" id="SM00091">
    <property type="entry name" value="PAS"/>
    <property type="match status" value="1"/>
</dbReference>
<dbReference type="InterPro" id="IPR000014">
    <property type="entry name" value="PAS"/>
</dbReference>
<dbReference type="PROSITE" id="PS50112">
    <property type="entry name" value="PAS"/>
    <property type="match status" value="1"/>
</dbReference>
<keyword evidence="10" id="KW-1185">Reference proteome</keyword>
<dbReference type="PROSITE" id="PS50113">
    <property type="entry name" value="PAC"/>
    <property type="match status" value="1"/>
</dbReference>
<feature type="domain" description="Histidine kinase" evidence="6">
    <location>
        <begin position="171"/>
        <end position="386"/>
    </location>
</feature>
<dbReference type="Gene3D" id="3.30.450.20">
    <property type="entry name" value="PAS domain"/>
    <property type="match status" value="1"/>
</dbReference>
<dbReference type="CDD" id="cd00130">
    <property type="entry name" value="PAS"/>
    <property type="match status" value="1"/>
</dbReference>
<evidence type="ECO:0000256" key="3">
    <source>
        <dbReference type="ARBA" id="ARBA00022553"/>
    </source>
</evidence>
<dbReference type="Proteomes" id="UP001500736">
    <property type="component" value="Unassembled WGS sequence"/>
</dbReference>
<comment type="catalytic activity">
    <reaction evidence="1">
        <text>ATP + protein L-histidine = ADP + protein N-phospho-L-histidine.</text>
        <dbReference type="EC" id="2.7.13.3"/>
    </reaction>
</comment>
<keyword evidence="3" id="KW-0597">Phosphoprotein</keyword>
<evidence type="ECO:0000256" key="2">
    <source>
        <dbReference type="ARBA" id="ARBA00012438"/>
    </source>
</evidence>
<reference evidence="9 10" key="1">
    <citation type="journal article" date="2019" name="Int. J. Syst. Evol. Microbiol.">
        <title>The Global Catalogue of Microorganisms (GCM) 10K type strain sequencing project: providing services to taxonomists for standard genome sequencing and annotation.</title>
        <authorList>
            <consortium name="The Broad Institute Genomics Platform"/>
            <consortium name="The Broad Institute Genome Sequencing Center for Infectious Disease"/>
            <person name="Wu L."/>
            <person name="Ma J."/>
        </authorList>
    </citation>
    <scope>NUCLEOTIDE SEQUENCE [LARGE SCALE GENOMIC DNA]</scope>
    <source>
        <strain evidence="9 10">JCM 15976</strain>
    </source>
</reference>
<dbReference type="InterPro" id="IPR000700">
    <property type="entry name" value="PAS-assoc_C"/>
</dbReference>
<dbReference type="SMART" id="SM00387">
    <property type="entry name" value="HATPase_c"/>
    <property type="match status" value="1"/>
</dbReference>
<dbReference type="InterPro" id="IPR036890">
    <property type="entry name" value="HATPase_C_sf"/>
</dbReference>
<dbReference type="InterPro" id="IPR001610">
    <property type="entry name" value="PAC"/>
</dbReference>
<dbReference type="Gene3D" id="3.30.565.10">
    <property type="entry name" value="Histidine kinase-like ATPase, C-terminal domain"/>
    <property type="match status" value="1"/>
</dbReference>
<proteinExistence type="predicted"/>
<evidence type="ECO:0000259" key="7">
    <source>
        <dbReference type="PROSITE" id="PS50112"/>
    </source>
</evidence>
<name>A0ABN1JPM9_9FLAO</name>
<protein>
    <recommendedName>
        <fullName evidence="2">histidine kinase</fullName>
        <ecNumber evidence="2">2.7.13.3</ecNumber>
    </recommendedName>
</protein>
<dbReference type="PRINTS" id="PR00344">
    <property type="entry name" value="BCTRLSENSOR"/>
</dbReference>
<evidence type="ECO:0000259" key="8">
    <source>
        <dbReference type="PROSITE" id="PS50113"/>
    </source>
</evidence>
<keyword evidence="4" id="KW-0808">Transferase</keyword>
<dbReference type="SUPFAM" id="SSF55785">
    <property type="entry name" value="PYP-like sensor domain (PAS domain)"/>
    <property type="match status" value="1"/>
</dbReference>
<dbReference type="InterPro" id="IPR005467">
    <property type="entry name" value="His_kinase_dom"/>
</dbReference>
<dbReference type="InterPro" id="IPR013655">
    <property type="entry name" value="PAS_fold_3"/>
</dbReference>
<evidence type="ECO:0000256" key="4">
    <source>
        <dbReference type="ARBA" id="ARBA00022679"/>
    </source>
</evidence>
<dbReference type="EC" id="2.7.13.3" evidence="2"/>
<dbReference type="NCBIfam" id="TIGR00229">
    <property type="entry name" value="sensory_box"/>
    <property type="match status" value="1"/>
</dbReference>
<dbReference type="EMBL" id="BAAAGF010000002">
    <property type="protein sequence ID" value="GAA0744140.1"/>
    <property type="molecule type" value="Genomic_DNA"/>
</dbReference>
<evidence type="ECO:0000313" key="9">
    <source>
        <dbReference type="EMBL" id="GAA0744140.1"/>
    </source>
</evidence>
<evidence type="ECO:0000256" key="5">
    <source>
        <dbReference type="ARBA" id="ARBA00022777"/>
    </source>
</evidence>
<comment type="caution">
    <text evidence="9">The sequence shown here is derived from an EMBL/GenBank/DDBJ whole genome shotgun (WGS) entry which is preliminary data.</text>
</comment>
<feature type="domain" description="PAS" evidence="7">
    <location>
        <begin position="24"/>
        <end position="96"/>
    </location>
</feature>
<evidence type="ECO:0000313" key="10">
    <source>
        <dbReference type="Proteomes" id="UP001500736"/>
    </source>
</evidence>
<feature type="domain" description="PAC" evidence="8">
    <location>
        <begin position="100"/>
        <end position="153"/>
    </location>
</feature>
<dbReference type="PANTHER" id="PTHR43304:SF1">
    <property type="entry name" value="PAC DOMAIN-CONTAINING PROTEIN"/>
    <property type="match status" value="1"/>
</dbReference>
<dbReference type="Pfam" id="PF08447">
    <property type="entry name" value="PAS_3"/>
    <property type="match status" value="1"/>
</dbReference>
<evidence type="ECO:0000256" key="1">
    <source>
        <dbReference type="ARBA" id="ARBA00000085"/>
    </source>
</evidence>
<keyword evidence="5" id="KW-0418">Kinase</keyword>
<dbReference type="InterPro" id="IPR003594">
    <property type="entry name" value="HATPase_dom"/>
</dbReference>
<dbReference type="SUPFAM" id="SSF55874">
    <property type="entry name" value="ATPase domain of HSP90 chaperone/DNA topoisomerase II/histidine kinase"/>
    <property type="match status" value="1"/>
</dbReference>
<dbReference type="PROSITE" id="PS50109">
    <property type="entry name" value="HIS_KIN"/>
    <property type="match status" value="1"/>
</dbReference>
<accession>A0ABN1JPM9</accession>